<accession>A0A0U1VTE3</accession>
<dbReference type="EMBL" id="KC758116">
    <property type="protein sequence ID" value="AGI11304.1"/>
    <property type="molecule type" value="Genomic_DNA"/>
</dbReference>
<gene>
    <name evidence="1" type="ORF">LKO4_0057</name>
</gene>
<keyword evidence="2" id="KW-1185">Reference proteome</keyword>
<reference evidence="1 2" key="1">
    <citation type="submission" date="2013-03" db="EMBL/GenBank/DDBJ databases">
        <title>Complete Genome Sequence of Pseudomonas aeruginosa Siphophage LKO4.</title>
        <authorList>
            <person name="Lammens E.A."/>
            <person name="Lavigne R."/>
        </authorList>
    </citation>
    <scope>NUCLEOTIDE SEQUENCE [LARGE SCALE GENOMIC DNA]</scope>
</reference>
<proteinExistence type="predicted"/>
<name>A0A0U1VTE3_9CAUD</name>
<sequence length="192" mass="18974">MPAYLVTLDRTKSGHTIVQGADAMVIFAASATAAKQAAAAKFEGDGLAWLNDATATEIVAGTDWQGWTFRVSILGGFGTGGDEPRTVAVVGDATDNTVDEIAAALVTALNGLDGIANAAYNATSNTLTVAAAADALGDQKLEVSIIPPGGSASIASLVGAITDGGVAAADLTVVLPADNAVIPNVLAPVAQV</sequence>
<dbReference type="Proteomes" id="UP000225969">
    <property type="component" value="Segment"/>
</dbReference>
<organism evidence="1 2">
    <name type="scientific">Pseudomonas phage LKO4</name>
    <dbReference type="NCBI Taxonomy" id="1308899"/>
    <lineage>
        <taxon>Viruses</taxon>
        <taxon>Duplodnaviria</taxon>
        <taxon>Heunggongvirae</taxon>
        <taxon>Uroviricota</taxon>
        <taxon>Caudoviricetes</taxon>
        <taxon>Mesyanzhinovviridae</taxon>
        <taxon>Rabinowitzvirinae</taxon>
        <taxon>Yuavirus</taxon>
        <taxon>Yuavirus LKO4</taxon>
        <taxon>Pseudomonas virus LKO4</taxon>
    </lineage>
</organism>
<evidence type="ECO:0000313" key="1">
    <source>
        <dbReference type="EMBL" id="AGI11304.1"/>
    </source>
</evidence>
<protein>
    <submittedName>
        <fullName evidence="1">Uncharacterized protein</fullName>
    </submittedName>
</protein>
<evidence type="ECO:0000313" key="2">
    <source>
        <dbReference type="Proteomes" id="UP000225969"/>
    </source>
</evidence>